<feature type="domain" description="RsiG-like" evidence="1">
    <location>
        <begin position="20"/>
        <end position="63"/>
    </location>
</feature>
<organism evidence="2 3">
    <name type="scientific">Nocardioides marinquilinus</name>
    <dbReference type="NCBI Taxonomy" id="1210400"/>
    <lineage>
        <taxon>Bacteria</taxon>
        <taxon>Bacillati</taxon>
        <taxon>Actinomycetota</taxon>
        <taxon>Actinomycetes</taxon>
        <taxon>Propionibacteriales</taxon>
        <taxon>Nocardioidaceae</taxon>
        <taxon>Nocardioides</taxon>
    </lineage>
</organism>
<evidence type="ECO:0000259" key="1">
    <source>
        <dbReference type="Pfam" id="PF22802"/>
    </source>
</evidence>
<evidence type="ECO:0000313" key="3">
    <source>
        <dbReference type="Proteomes" id="UP001500221"/>
    </source>
</evidence>
<keyword evidence="3" id="KW-1185">Reference proteome</keyword>
<evidence type="ECO:0000313" key="2">
    <source>
        <dbReference type="EMBL" id="GAA5144238.1"/>
    </source>
</evidence>
<name>A0ABP9PD44_9ACTN</name>
<gene>
    <name evidence="2" type="ORF">GCM10023340_11640</name>
</gene>
<accession>A0ABP9PD44</accession>
<proteinExistence type="predicted"/>
<dbReference type="Proteomes" id="UP001500221">
    <property type="component" value="Unassembled WGS sequence"/>
</dbReference>
<dbReference type="RefSeq" id="WP_345455453.1">
    <property type="nucleotide sequence ID" value="NZ_BAABKG010000001.1"/>
</dbReference>
<dbReference type="EMBL" id="BAABKG010000001">
    <property type="protein sequence ID" value="GAA5144238.1"/>
    <property type="molecule type" value="Genomic_DNA"/>
</dbReference>
<protein>
    <recommendedName>
        <fullName evidence="1">RsiG-like domain-containing protein</fullName>
    </recommendedName>
</protein>
<dbReference type="InterPro" id="IPR055209">
    <property type="entry name" value="RsiG-like_dom"/>
</dbReference>
<dbReference type="Pfam" id="PF22802">
    <property type="entry name" value="RsiG"/>
    <property type="match status" value="1"/>
</dbReference>
<comment type="caution">
    <text evidence="2">The sequence shown here is derived from an EMBL/GenBank/DDBJ whole genome shotgun (WGS) entry which is preliminary data.</text>
</comment>
<sequence length="167" mass="18448">MPDDDLPPSGQRRTITDAVASPHLAEVSLPELRSYRERLRSEEERISYWRRLIHARVDLIKAGSLADAHVDADALGRVLGDTGQGRGRAALHRVRAADPLPDLPDLEGVWVTPVGEEQTAEVLEQLAAAEHTLNGYRRALHERIDEATAELIVRYKAEPTLALAILA</sequence>
<reference evidence="3" key="1">
    <citation type="journal article" date="2019" name="Int. J. Syst. Evol. Microbiol.">
        <title>The Global Catalogue of Microorganisms (GCM) 10K type strain sequencing project: providing services to taxonomists for standard genome sequencing and annotation.</title>
        <authorList>
            <consortium name="The Broad Institute Genomics Platform"/>
            <consortium name="The Broad Institute Genome Sequencing Center for Infectious Disease"/>
            <person name="Wu L."/>
            <person name="Ma J."/>
        </authorList>
    </citation>
    <scope>NUCLEOTIDE SEQUENCE [LARGE SCALE GENOMIC DNA]</scope>
    <source>
        <strain evidence="3">JCM 18459</strain>
    </source>
</reference>